<evidence type="ECO:0000313" key="2">
    <source>
        <dbReference type="Proteomes" id="UP000015453"/>
    </source>
</evidence>
<sequence length="114" mass="12729">IPEDLHFVLRMRHTFESLGYQSGFYLSQLFSSNRNASSSSTSTPMIASGMNPPHLFNWTPKTSFPSSSTSRDESHMFIGMLNGEDEGDMKWPSGLSFFNALTGEDKSLLLLSQQ</sequence>
<dbReference type="EMBL" id="AUSU01004689">
    <property type="protein sequence ID" value="EPS64653.1"/>
    <property type="molecule type" value="Genomic_DNA"/>
</dbReference>
<accession>S8DNQ2</accession>
<dbReference type="Proteomes" id="UP000015453">
    <property type="component" value="Unassembled WGS sequence"/>
</dbReference>
<proteinExistence type="predicted"/>
<reference evidence="1 2" key="1">
    <citation type="journal article" date="2013" name="BMC Genomics">
        <title>The miniature genome of a carnivorous plant Genlisea aurea contains a low number of genes and short non-coding sequences.</title>
        <authorList>
            <person name="Leushkin E.V."/>
            <person name="Sutormin R.A."/>
            <person name="Nabieva E.R."/>
            <person name="Penin A.A."/>
            <person name="Kondrashov A.S."/>
            <person name="Logacheva M.D."/>
        </authorList>
    </citation>
    <scope>NUCLEOTIDE SEQUENCE [LARGE SCALE GENOMIC DNA]</scope>
</reference>
<dbReference type="PANTHER" id="PTHR47375:SF1">
    <property type="entry name" value="GB|AAF34833.1"/>
    <property type="match status" value="1"/>
</dbReference>
<comment type="caution">
    <text evidence="1">The sequence shown here is derived from an EMBL/GenBank/DDBJ whole genome shotgun (WGS) entry which is preliminary data.</text>
</comment>
<dbReference type="PANTHER" id="PTHR47375">
    <property type="entry name" value="GB|AAF34833.1"/>
    <property type="match status" value="1"/>
</dbReference>
<organism evidence="1 2">
    <name type="scientific">Genlisea aurea</name>
    <dbReference type="NCBI Taxonomy" id="192259"/>
    <lineage>
        <taxon>Eukaryota</taxon>
        <taxon>Viridiplantae</taxon>
        <taxon>Streptophyta</taxon>
        <taxon>Embryophyta</taxon>
        <taxon>Tracheophyta</taxon>
        <taxon>Spermatophyta</taxon>
        <taxon>Magnoliopsida</taxon>
        <taxon>eudicotyledons</taxon>
        <taxon>Gunneridae</taxon>
        <taxon>Pentapetalae</taxon>
        <taxon>asterids</taxon>
        <taxon>lamiids</taxon>
        <taxon>Lamiales</taxon>
        <taxon>Lentibulariaceae</taxon>
        <taxon>Genlisea</taxon>
    </lineage>
</organism>
<feature type="non-terminal residue" evidence="1">
    <location>
        <position position="114"/>
    </location>
</feature>
<keyword evidence="2" id="KW-1185">Reference proteome</keyword>
<name>S8DNQ2_9LAMI</name>
<gene>
    <name evidence="1" type="ORF">M569_10131</name>
</gene>
<feature type="non-terminal residue" evidence="1">
    <location>
        <position position="1"/>
    </location>
</feature>
<dbReference type="AlphaFoldDB" id="S8DNQ2"/>
<dbReference type="InterPro" id="IPR044170">
    <property type="entry name" value="RSS3-like"/>
</dbReference>
<evidence type="ECO:0000313" key="1">
    <source>
        <dbReference type="EMBL" id="EPS64653.1"/>
    </source>
</evidence>
<protein>
    <submittedName>
        <fullName evidence="1">Uncharacterized protein</fullName>
    </submittedName>
</protein>
<dbReference type="OrthoDB" id="1922567at2759"/>